<keyword evidence="2" id="KW-1185">Reference proteome</keyword>
<sequence length="117" mass="11659">MTDSNALDPEDRKIVTLARSARARNGVPEGAAVRDETGRTYVAGTVDLPSLRLSALRTAVAMAVASGAESLEAAAVVTASEAAAEADLAAVRDLGGAGTPVLLASPDGTVRLTVTAG</sequence>
<dbReference type="Gene3D" id="3.40.140.10">
    <property type="entry name" value="Cytidine Deaminase, domain 2"/>
    <property type="match status" value="1"/>
</dbReference>
<dbReference type="EMBL" id="CP049838">
    <property type="protein sequence ID" value="QJT01602.1"/>
    <property type="molecule type" value="Genomic_DNA"/>
</dbReference>
<gene>
    <name evidence="1" type="ORF">G9272_15840</name>
</gene>
<reference evidence="1" key="1">
    <citation type="submission" date="2020-03" db="EMBL/GenBank/DDBJ databases">
        <title>Molecular networking-based the target discovery of potent antiproliferative macrolactams: 5/6/7/16 polycyclic ansamycins and glycosylated trienomycin from Streptomyces cacaoi subsp. asoensis.</title>
        <authorList>
            <person name="Liu L.-L."/>
        </authorList>
    </citation>
    <scope>NUCLEOTIDE SEQUENCE [LARGE SCALE GENOMIC DNA]</scope>
    <source>
        <strain evidence="1">H2S5</strain>
    </source>
</reference>
<dbReference type="InterPro" id="IPR016193">
    <property type="entry name" value="Cytidine_deaminase-like"/>
</dbReference>
<dbReference type="GO" id="GO:0003824">
    <property type="term" value="F:catalytic activity"/>
    <property type="evidence" value="ECO:0007669"/>
    <property type="project" value="InterPro"/>
</dbReference>
<organism evidence="1 2">
    <name type="scientific">Streptomyces asoensis</name>
    <dbReference type="NCBI Taxonomy" id="249586"/>
    <lineage>
        <taxon>Bacteria</taxon>
        <taxon>Bacillati</taxon>
        <taxon>Actinomycetota</taxon>
        <taxon>Actinomycetes</taxon>
        <taxon>Kitasatosporales</taxon>
        <taxon>Streptomycetaceae</taxon>
        <taxon>Streptomyces</taxon>
    </lineage>
</organism>
<protein>
    <submittedName>
        <fullName evidence="1">Cytidine deaminase</fullName>
    </submittedName>
</protein>
<dbReference type="SUPFAM" id="SSF53927">
    <property type="entry name" value="Cytidine deaminase-like"/>
    <property type="match status" value="1"/>
</dbReference>
<evidence type="ECO:0000313" key="1">
    <source>
        <dbReference type="EMBL" id="QJT01602.1"/>
    </source>
</evidence>
<dbReference type="RefSeq" id="WP_171397168.1">
    <property type="nucleotide sequence ID" value="NZ_CP049838.1"/>
</dbReference>
<dbReference type="AlphaFoldDB" id="A0A6M4WNY2"/>
<accession>A0A6M4WNY2</accession>
<name>A0A6M4WNY2_9ACTN</name>
<dbReference type="Proteomes" id="UP000502665">
    <property type="component" value="Chromosome"/>
</dbReference>
<proteinExistence type="predicted"/>
<evidence type="ECO:0000313" key="2">
    <source>
        <dbReference type="Proteomes" id="UP000502665"/>
    </source>
</evidence>